<name>A0AA38ZAI8_VITRO</name>
<dbReference type="GO" id="GO:0008146">
    <property type="term" value="F:sulfotransferase activity"/>
    <property type="evidence" value="ECO:0007669"/>
    <property type="project" value="InterPro"/>
</dbReference>
<dbReference type="InterPro" id="IPR027417">
    <property type="entry name" value="P-loop_NTPase"/>
</dbReference>
<dbReference type="AlphaFoldDB" id="A0AA38ZAI8"/>
<dbReference type="EC" id="2.8.2.-" evidence="3"/>
<evidence type="ECO:0000256" key="3">
    <source>
        <dbReference type="RuleBase" id="RU361155"/>
    </source>
</evidence>
<dbReference type="EMBL" id="JARBHA010000013">
    <property type="protein sequence ID" value="KAJ9685309.1"/>
    <property type="molecule type" value="Genomic_DNA"/>
</dbReference>
<keyword evidence="6" id="KW-1185">Reference proteome</keyword>
<dbReference type="Proteomes" id="UP001168098">
    <property type="component" value="Unassembled WGS sequence"/>
</dbReference>
<feature type="domain" description="Sulfotransferase" evidence="4">
    <location>
        <begin position="69"/>
        <end position="328"/>
    </location>
</feature>
<evidence type="ECO:0000256" key="1">
    <source>
        <dbReference type="ARBA" id="ARBA00005771"/>
    </source>
</evidence>
<dbReference type="SUPFAM" id="SSF52540">
    <property type="entry name" value="P-loop containing nucleoside triphosphate hydrolases"/>
    <property type="match status" value="1"/>
</dbReference>
<dbReference type="InterPro" id="IPR000863">
    <property type="entry name" value="Sulfotransferase_dom"/>
</dbReference>
<evidence type="ECO:0000313" key="5">
    <source>
        <dbReference type="EMBL" id="KAJ9685309.1"/>
    </source>
</evidence>
<dbReference type="PANTHER" id="PTHR11783">
    <property type="entry name" value="SULFOTRANSFERASE SULT"/>
    <property type="match status" value="1"/>
</dbReference>
<proteinExistence type="inferred from homology"/>
<gene>
    <name evidence="5" type="ORF">PVL29_017368</name>
</gene>
<keyword evidence="2 3" id="KW-0808">Transferase</keyword>
<reference evidence="5 6" key="1">
    <citation type="journal article" date="2023" name="BMC Biotechnol.">
        <title>Vitis rotundifolia cv Carlos genome sequencing.</title>
        <authorList>
            <person name="Huff M."/>
            <person name="Hulse-Kemp A."/>
            <person name="Scheffler B."/>
            <person name="Youngblood R."/>
            <person name="Simpson S."/>
            <person name="Babiker E."/>
            <person name="Staton M."/>
        </authorList>
    </citation>
    <scope>NUCLEOTIDE SEQUENCE [LARGE SCALE GENOMIC DNA]</scope>
    <source>
        <tissue evidence="5">Leaf</tissue>
    </source>
</reference>
<organism evidence="5 6">
    <name type="scientific">Vitis rotundifolia</name>
    <name type="common">Muscadine grape</name>
    <dbReference type="NCBI Taxonomy" id="103349"/>
    <lineage>
        <taxon>Eukaryota</taxon>
        <taxon>Viridiplantae</taxon>
        <taxon>Streptophyta</taxon>
        <taxon>Embryophyta</taxon>
        <taxon>Tracheophyta</taxon>
        <taxon>Spermatophyta</taxon>
        <taxon>Magnoliopsida</taxon>
        <taxon>eudicotyledons</taxon>
        <taxon>Gunneridae</taxon>
        <taxon>Pentapetalae</taxon>
        <taxon>rosids</taxon>
        <taxon>Vitales</taxon>
        <taxon>Vitaceae</taxon>
        <taxon>Viteae</taxon>
        <taxon>Vitis</taxon>
    </lineage>
</organism>
<evidence type="ECO:0000259" key="4">
    <source>
        <dbReference type="Pfam" id="PF00685"/>
    </source>
</evidence>
<comment type="similarity">
    <text evidence="1 3">Belongs to the sulfotransferase 1 family.</text>
</comment>
<dbReference type="Gene3D" id="3.40.50.300">
    <property type="entry name" value="P-loop containing nucleotide triphosphate hydrolases"/>
    <property type="match status" value="1"/>
</dbReference>
<evidence type="ECO:0000256" key="2">
    <source>
        <dbReference type="ARBA" id="ARBA00022679"/>
    </source>
</evidence>
<sequence length="342" mass="39799">MEKMESSAIPFFEEADFEKLSDECQQLLATLPREKTWDGSFYYLYQGFWFRAIPLHGIILFQKHFQAEDEDVLIITSAKSGTTWLKALTFATANRKDSPLTQSPLLTSSPHQLVRFLEYDLYYMKSEYPDLQDLPRPRFLATHLPYELLPPSIKDSKCRIVYMCRNPVDKFISLWHFVNHNRPEPLQPDSLEAGLDMVCKGIEGCGPYWDHMLGYWRMSRERPEKLLFLKYEDLKKDIICHLKRLAHFLGVPFSEEEERQGVIEEISRLCSLDSLKNLEVNMNGMHTSGLKNSSFYRKGEVGDWVNYVTPSMAERIENAFEEKLSGSGLSFQMSCNTKKEDN</sequence>
<protein>
    <recommendedName>
        <fullName evidence="3">Sulfotransferase</fullName>
        <ecNumber evidence="3">2.8.2.-</ecNumber>
    </recommendedName>
</protein>
<accession>A0AA38ZAI8</accession>
<comment type="caution">
    <text evidence="5">The sequence shown here is derived from an EMBL/GenBank/DDBJ whole genome shotgun (WGS) entry which is preliminary data.</text>
</comment>
<dbReference type="Pfam" id="PF00685">
    <property type="entry name" value="Sulfotransfer_1"/>
    <property type="match status" value="1"/>
</dbReference>
<evidence type="ECO:0000313" key="6">
    <source>
        <dbReference type="Proteomes" id="UP001168098"/>
    </source>
</evidence>